<dbReference type="Proteomes" id="UP001320706">
    <property type="component" value="Unassembled WGS sequence"/>
</dbReference>
<name>A0ACC3S831_9PEZI</name>
<organism evidence="1 2">
    <name type="scientific">Zalaria obscura</name>
    <dbReference type="NCBI Taxonomy" id="2024903"/>
    <lineage>
        <taxon>Eukaryota</taxon>
        <taxon>Fungi</taxon>
        <taxon>Dikarya</taxon>
        <taxon>Ascomycota</taxon>
        <taxon>Pezizomycotina</taxon>
        <taxon>Dothideomycetes</taxon>
        <taxon>Dothideomycetidae</taxon>
        <taxon>Dothideales</taxon>
        <taxon>Zalariaceae</taxon>
        <taxon>Zalaria</taxon>
    </lineage>
</organism>
<reference evidence="1" key="1">
    <citation type="submission" date="2024-02" db="EMBL/GenBank/DDBJ databases">
        <title>Metagenome Assembled Genome of Zalaria obscura JY119.</title>
        <authorList>
            <person name="Vighnesh L."/>
            <person name="Jagadeeshwari U."/>
            <person name="Venkata Ramana C."/>
            <person name="Sasikala C."/>
        </authorList>
    </citation>
    <scope>NUCLEOTIDE SEQUENCE</scope>
    <source>
        <strain evidence="1">JY119</strain>
    </source>
</reference>
<evidence type="ECO:0000313" key="2">
    <source>
        <dbReference type="Proteomes" id="UP001320706"/>
    </source>
</evidence>
<sequence>MNVESKVQQQLRAKTGTPLSSANTPSVGPKKKISLAAYKNKQAGGADGTPTPSVPEKAQKDIKNQDGTRKEPEHSLDKPKEQLQPKKQATREVSPSDVLKRKRETQDSVSQNQAVKRAEKLDSPAPPKKARMSSPEQSKALPPPLSPLSSPAGAKGLPGKLSPLRHLPGRLSPTLPDSIVASLNARAHKRSASDSSNASGEPSSSSMIRTDSKHDSVLSASRDGTQDKSSPRGVATISQKEKVYPEKPDVATKALPKRVSEGRPGEARKEPQAAVPPDVVSTEKYPKPSNVTKREQQKDIGRTNRLVVKLRVPKHRRTDLKRLLGMRPSPQQWQKELARFMQEEEAEEKPSKQSGDVGRRMSAQSRPGNRNGSISDEPIKGVARKVKSSHSHRREGREEEISTSTASKRPRAEDEASLPQPEAKRKKLGEILKSEKEKTSSTPLQPAFQSPAVPSGSAQKSQQLTPSMKRDRAADLRPTAMQRVSSHDSQADTPTAHNGNTPTTTAPTSQASAPNSTQQTRPSPSSASRTPASQAWLDEQNRLAKLGKDLKHRASSYMSNTTNSTNTNTNSSHAAPGPNGPKLAALTALESLLTYLLAFSASDMSYTTRSPPLPPPYANTWATLHGFFAWVKRLCAPFPHLLGLANQLGVVYAGRIVAVVSQGRRLDAEEGRTLAGACLLVRECAVAGRAFGVEVVMDSFPRTWEGRVRGGRAGAGAGAGTGAGNGVGVEVDVKPRAYGGGYGVPVGIETGPVEAVRFGVQVLREWAAREGVEFSMGLVLGDDAK</sequence>
<accession>A0ACC3S831</accession>
<keyword evidence="2" id="KW-1185">Reference proteome</keyword>
<comment type="caution">
    <text evidence="1">The sequence shown here is derived from an EMBL/GenBank/DDBJ whole genome shotgun (WGS) entry which is preliminary data.</text>
</comment>
<protein>
    <submittedName>
        <fullName evidence="1">Uncharacterized protein</fullName>
    </submittedName>
</protein>
<dbReference type="EMBL" id="JAMKPW020000038">
    <property type="protein sequence ID" value="KAK8200986.1"/>
    <property type="molecule type" value="Genomic_DNA"/>
</dbReference>
<evidence type="ECO:0000313" key="1">
    <source>
        <dbReference type="EMBL" id="KAK8200986.1"/>
    </source>
</evidence>
<proteinExistence type="predicted"/>
<gene>
    <name evidence="1" type="ORF">M8818_006306</name>
</gene>